<evidence type="ECO:0000313" key="4">
    <source>
        <dbReference type="Proteomes" id="UP000528608"/>
    </source>
</evidence>
<keyword evidence="2" id="KW-0812">Transmembrane</keyword>
<organism evidence="3 4">
    <name type="scientific">Streptomyces eurocidicus</name>
    <name type="common">Streptoverticillium eurocidicus</name>
    <dbReference type="NCBI Taxonomy" id="66423"/>
    <lineage>
        <taxon>Bacteria</taxon>
        <taxon>Bacillati</taxon>
        <taxon>Actinomycetota</taxon>
        <taxon>Actinomycetes</taxon>
        <taxon>Kitasatosporales</taxon>
        <taxon>Streptomycetaceae</taxon>
        <taxon>Streptomyces</taxon>
    </lineage>
</organism>
<dbReference type="Proteomes" id="UP000528608">
    <property type="component" value="Unassembled WGS sequence"/>
</dbReference>
<evidence type="ECO:0000313" key="3">
    <source>
        <dbReference type="EMBL" id="MBB5119391.1"/>
    </source>
</evidence>
<feature type="transmembrane region" description="Helical" evidence="2">
    <location>
        <begin position="61"/>
        <end position="81"/>
    </location>
</feature>
<name>A0A7W8B9R7_STREU</name>
<keyword evidence="2" id="KW-0472">Membrane</keyword>
<dbReference type="AlphaFoldDB" id="A0A7W8B9R7"/>
<accession>A0A7W8B9R7</accession>
<protein>
    <submittedName>
        <fullName evidence="3">Uncharacterized protein</fullName>
    </submittedName>
</protein>
<dbReference type="RefSeq" id="WP_146045585.1">
    <property type="nucleotide sequence ID" value="NZ_JACHJF010000007.1"/>
</dbReference>
<gene>
    <name evidence="3" type="ORF">FHS36_002824</name>
</gene>
<dbReference type="EMBL" id="JACHJF010000007">
    <property type="protein sequence ID" value="MBB5119391.1"/>
    <property type="molecule type" value="Genomic_DNA"/>
</dbReference>
<proteinExistence type="predicted"/>
<evidence type="ECO:0000256" key="2">
    <source>
        <dbReference type="SAM" id="Phobius"/>
    </source>
</evidence>
<comment type="caution">
    <text evidence="3">The sequence shown here is derived from an EMBL/GenBank/DDBJ whole genome shotgun (WGS) entry which is preliminary data.</text>
</comment>
<keyword evidence="2" id="KW-1133">Transmembrane helix</keyword>
<feature type="compositionally biased region" description="Basic and acidic residues" evidence="1">
    <location>
        <begin position="1"/>
        <end position="14"/>
    </location>
</feature>
<reference evidence="3 4" key="1">
    <citation type="submission" date="2020-08" db="EMBL/GenBank/DDBJ databases">
        <title>Genomic Encyclopedia of Type Strains, Phase III (KMG-III): the genomes of soil and plant-associated and newly described type strains.</title>
        <authorList>
            <person name="Whitman W."/>
        </authorList>
    </citation>
    <scope>NUCLEOTIDE SEQUENCE [LARGE SCALE GENOMIC DNA]</scope>
    <source>
        <strain evidence="3 4">CECT 3259</strain>
    </source>
</reference>
<sequence length="117" mass="11498">MSFEKEWAQRKTDAGTRLGSASAGSGGGGAAGPVVRTGDPGAVGHAARRGRSRRGRAGGFLDHRLMVLGVCVAVGGFAGAVRGLADGADALRILAPAGAAILGTVLAAACVVGYARR</sequence>
<evidence type="ECO:0000256" key="1">
    <source>
        <dbReference type="SAM" id="MobiDB-lite"/>
    </source>
</evidence>
<feature type="region of interest" description="Disordered" evidence="1">
    <location>
        <begin position="1"/>
        <end position="50"/>
    </location>
</feature>
<feature type="transmembrane region" description="Helical" evidence="2">
    <location>
        <begin position="93"/>
        <end position="115"/>
    </location>
</feature>